<dbReference type="SUPFAM" id="SSF51905">
    <property type="entry name" value="FAD/NAD(P)-binding domain"/>
    <property type="match status" value="1"/>
</dbReference>
<name>A0A9P5Q115_9AGAR</name>
<evidence type="ECO:0000259" key="6">
    <source>
        <dbReference type="Pfam" id="PF01494"/>
    </source>
</evidence>
<keyword evidence="5" id="KW-0503">Monooxygenase</keyword>
<dbReference type="Proteomes" id="UP000772434">
    <property type="component" value="Unassembled WGS sequence"/>
</dbReference>
<organism evidence="7 8">
    <name type="scientific">Rhodocollybia butyracea</name>
    <dbReference type="NCBI Taxonomy" id="206335"/>
    <lineage>
        <taxon>Eukaryota</taxon>
        <taxon>Fungi</taxon>
        <taxon>Dikarya</taxon>
        <taxon>Basidiomycota</taxon>
        <taxon>Agaricomycotina</taxon>
        <taxon>Agaricomycetes</taxon>
        <taxon>Agaricomycetidae</taxon>
        <taxon>Agaricales</taxon>
        <taxon>Marasmiineae</taxon>
        <taxon>Omphalotaceae</taxon>
        <taxon>Rhodocollybia</taxon>
    </lineage>
</organism>
<dbReference type="AlphaFoldDB" id="A0A9P5Q115"/>
<dbReference type="InterPro" id="IPR036188">
    <property type="entry name" value="FAD/NAD-bd_sf"/>
</dbReference>
<evidence type="ECO:0000313" key="7">
    <source>
        <dbReference type="EMBL" id="KAF9072808.1"/>
    </source>
</evidence>
<evidence type="ECO:0000256" key="5">
    <source>
        <dbReference type="ARBA" id="ARBA00023033"/>
    </source>
</evidence>
<comment type="similarity">
    <text evidence="1">Belongs to the paxM FAD-dependent monooxygenase family.</text>
</comment>
<dbReference type="PRINTS" id="PR00420">
    <property type="entry name" value="RNGMNOXGNASE"/>
</dbReference>
<dbReference type="EMBL" id="JADNRY010000022">
    <property type="protein sequence ID" value="KAF9072808.1"/>
    <property type="molecule type" value="Genomic_DNA"/>
</dbReference>
<dbReference type="InterPro" id="IPR002938">
    <property type="entry name" value="FAD-bd"/>
</dbReference>
<dbReference type="Gene3D" id="3.50.50.60">
    <property type="entry name" value="FAD/NAD(P)-binding domain"/>
    <property type="match status" value="1"/>
</dbReference>
<reference evidence="7" key="1">
    <citation type="submission" date="2020-11" db="EMBL/GenBank/DDBJ databases">
        <authorList>
            <consortium name="DOE Joint Genome Institute"/>
            <person name="Ahrendt S."/>
            <person name="Riley R."/>
            <person name="Andreopoulos W."/>
            <person name="Labutti K."/>
            <person name="Pangilinan J."/>
            <person name="Ruiz-Duenas F.J."/>
            <person name="Barrasa J.M."/>
            <person name="Sanchez-Garcia M."/>
            <person name="Camarero S."/>
            <person name="Miyauchi S."/>
            <person name="Serrano A."/>
            <person name="Linde D."/>
            <person name="Babiker R."/>
            <person name="Drula E."/>
            <person name="Ayuso-Fernandez I."/>
            <person name="Pacheco R."/>
            <person name="Padilla G."/>
            <person name="Ferreira P."/>
            <person name="Barriuso J."/>
            <person name="Kellner H."/>
            <person name="Castanera R."/>
            <person name="Alfaro M."/>
            <person name="Ramirez L."/>
            <person name="Pisabarro A.G."/>
            <person name="Kuo A."/>
            <person name="Tritt A."/>
            <person name="Lipzen A."/>
            <person name="He G."/>
            <person name="Yan M."/>
            <person name="Ng V."/>
            <person name="Cullen D."/>
            <person name="Martin F."/>
            <person name="Rosso M.-N."/>
            <person name="Henrissat B."/>
            <person name="Hibbett D."/>
            <person name="Martinez A.T."/>
            <person name="Grigoriev I.V."/>
        </authorList>
    </citation>
    <scope>NUCLEOTIDE SEQUENCE</scope>
    <source>
        <strain evidence="7">AH 40177</strain>
    </source>
</reference>
<accession>A0A9P5Q115</accession>
<evidence type="ECO:0000256" key="1">
    <source>
        <dbReference type="ARBA" id="ARBA00007992"/>
    </source>
</evidence>
<evidence type="ECO:0000313" key="8">
    <source>
        <dbReference type="Proteomes" id="UP000772434"/>
    </source>
</evidence>
<dbReference type="Pfam" id="PF01494">
    <property type="entry name" value="FAD_binding_3"/>
    <property type="match status" value="1"/>
</dbReference>
<keyword evidence="3" id="KW-0274">FAD</keyword>
<dbReference type="InterPro" id="IPR050493">
    <property type="entry name" value="FAD-dep_Monooxygenase_BioMet"/>
</dbReference>
<proteinExistence type="inferred from homology"/>
<comment type="caution">
    <text evidence="7">The sequence shown here is derived from an EMBL/GenBank/DDBJ whole genome shotgun (WGS) entry which is preliminary data.</text>
</comment>
<dbReference type="PANTHER" id="PTHR13789">
    <property type="entry name" value="MONOOXYGENASE"/>
    <property type="match status" value="1"/>
</dbReference>
<evidence type="ECO:0000256" key="2">
    <source>
        <dbReference type="ARBA" id="ARBA00022630"/>
    </source>
</evidence>
<keyword evidence="8" id="KW-1185">Reference proteome</keyword>
<feature type="domain" description="FAD-binding" evidence="6">
    <location>
        <begin position="6"/>
        <end position="336"/>
    </location>
</feature>
<keyword evidence="2" id="KW-0285">Flavoprotein</keyword>
<keyword evidence="4" id="KW-0560">Oxidoreductase</keyword>
<dbReference type="GO" id="GO:0004497">
    <property type="term" value="F:monooxygenase activity"/>
    <property type="evidence" value="ECO:0007669"/>
    <property type="project" value="UniProtKB-KW"/>
</dbReference>
<dbReference type="PANTHER" id="PTHR13789:SF309">
    <property type="entry name" value="PUTATIVE (AFU_ORTHOLOGUE AFUA_6G14510)-RELATED"/>
    <property type="match status" value="1"/>
</dbReference>
<dbReference type="GO" id="GO:0071949">
    <property type="term" value="F:FAD binding"/>
    <property type="evidence" value="ECO:0007669"/>
    <property type="project" value="InterPro"/>
</dbReference>
<evidence type="ECO:0000256" key="3">
    <source>
        <dbReference type="ARBA" id="ARBA00022827"/>
    </source>
</evidence>
<sequence>MLGDVTRIAIVGGGIGGLSAAISLRRLPNVDVQIFEQTGALREVGASIALGPNGLRGLEEMGAINALDGEIAFRSEHGYPMVYRHWKTNEILVKDEHSPSVYHRRHHTARYFRPHLQQALAENVPPDNLHLGKHLVNVTIRHETDDGAVLDFEDGSQYSADLVIAADGISSTVRSTFLPEHKLSPTGLIALRAVFDVSHIQDLIKENQNYRNLFWSMMGKGKFTVVGLGYDGYLDKSEGQNESPWKGKIWDDEGNVEKFREVYKDWHPSITALLDRVPPGSMRVHPGRGSNEIPVPVHAGRIALLGDAFHPHGGALAAGGSLAIDDSIALFLSLQYVQQLKLKSPNTNGITGRQTPSLKLSASELSRALDLYAATRLSHVSRVFDVVERMKEGVARPGKRWDEEKIQMWARNKTEVVWLHEHDVHKAFEDAIELSTSS</sequence>
<dbReference type="OrthoDB" id="417877at2759"/>
<evidence type="ECO:0000256" key="4">
    <source>
        <dbReference type="ARBA" id="ARBA00023002"/>
    </source>
</evidence>
<protein>
    <submittedName>
        <fullName evidence="7">FAD/NAD-P-binding domain-containing protein</fullName>
    </submittedName>
</protein>
<gene>
    <name evidence="7" type="ORF">BDP27DRAFT_1382056</name>
</gene>